<dbReference type="EMBL" id="VSRR010030065">
    <property type="protein sequence ID" value="MPC69823.1"/>
    <property type="molecule type" value="Genomic_DNA"/>
</dbReference>
<gene>
    <name evidence="1" type="ORF">E2C01_064054</name>
</gene>
<protein>
    <submittedName>
        <fullName evidence="1">Uncharacterized protein</fullName>
    </submittedName>
</protein>
<sequence>MFLWRLRCAASWRGATLTLLLLSIANCFFSYYTYLNSRLPFDSTETYVGIKIVKTLATNFLTSKDPS</sequence>
<evidence type="ECO:0000313" key="1">
    <source>
        <dbReference type="EMBL" id="MPC69823.1"/>
    </source>
</evidence>
<name>A0A5B7HI29_PORTR</name>
<dbReference type="AlphaFoldDB" id="A0A5B7HI29"/>
<comment type="caution">
    <text evidence="1">The sequence shown here is derived from an EMBL/GenBank/DDBJ whole genome shotgun (WGS) entry which is preliminary data.</text>
</comment>
<dbReference type="Proteomes" id="UP000324222">
    <property type="component" value="Unassembled WGS sequence"/>
</dbReference>
<dbReference type="OrthoDB" id="444255at2759"/>
<keyword evidence="2" id="KW-1185">Reference proteome</keyword>
<organism evidence="1 2">
    <name type="scientific">Portunus trituberculatus</name>
    <name type="common">Swimming crab</name>
    <name type="synonym">Neptunus trituberculatus</name>
    <dbReference type="NCBI Taxonomy" id="210409"/>
    <lineage>
        <taxon>Eukaryota</taxon>
        <taxon>Metazoa</taxon>
        <taxon>Ecdysozoa</taxon>
        <taxon>Arthropoda</taxon>
        <taxon>Crustacea</taxon>
        <taxon>Multicrustacea</taxon>
        <taxon>Malacostraca</taxon>
        <taxon>Eumalacostraca</taxon>
        <taxon>Eucarida</taxon>
        <taxon>Decapoda</taxon>
        <taxon>Pleocyemata</taxon>
        <taxon>Brachyura</taxon>
        <taxon>Eubrachyura</taxon>
        <taxon>Portunoidea</taxon>
        <taxon>Portunidae</taxon>
        <taxon>Portuninae</taxon>
        <taxon>Portunus</taxon>
    </lineage>
</organism>
<evidence type="ECO:0000313" key="2">
    <source>
        <dbReference type="Proteomes" id="UP000324222"/>
    </source>
</evidence>
<reference evidence="1 2" key="1">
    <citation type="submission" date="2019-05" db="EMBL/GenBank/DDBJ databases">
        <title>Another draft genome of Portunus trituberculatus and its Hox gene families provides insights of decapod evolution.</title>
        <authorList>
            <person name="Jeong J.-H."/>
            <person name="Song I."/>
            <person name="Kim S."/>
            <person name="Choi T."/>
            <person name="Kim D."/>
            <person name="Ryu S."/>
            <person name="Kim W."/>
        </authorList>
    </citation>
    <scope>NUCLEOTIDE SEQUENCE [LARGE SCALE GENOMIC DNA]</scope>
    <source>
        <tissue evidence="1">Muscle</tissue>
    </source>
</reference>
<accession>A0A5B7HI29</accession>
<proteinExistence type="predicted"/>